<dbReference type="PRINTS" id="PR00344">
    <property type="entry name" value="BCTRLSENSOR"/>
</dbReference>
<comment type="catalytic activity">
    <reaction evidence="1">
        <text>ATP + protein L-histidine = ADP + protein N-phospho-L-histidine.</text>
        <dbReference type="EC" id="2.7.13.3"/>
    </reaction>
</comment>
<dbReference type="InterPro" id="IPR000014">
    <property type="entry name" value="PAS"/>
</dbReference>
<evidence type="ECO:0000256" key="2">
    <source>
        <dbReference type="ARBA" id="ARBA00004651"/>
    </source>
</evidence>
<dbReference type="SUPFAM" id="SSF47384">
    <property type="entry name" value="Homodimeric domain of signal transducing histidine kinase"/>
    <property type="match status" value="1"/>
</dbReference>
<keyword evidence="7" id="KW-0547">Nucleotide-binding</keyword>
<dbReference type="CDD" id="cd17546">
    <property type="entry name" value="REC_hyHK_CKI1_RcsC-like"/>
    <property type="match status" value="1"/>
</dbReference>
<dbReference type="Gene3D" id="1.20.120.160">
    <property type="entry name" value="HPT domain"/>
    <property type="match status" value="1"/>
</dbReference>
<evidence type="ECO:0000256" key="12">
    <source>
        <dbReference type="PROSITE-ProRule" id="PRU00110"/>
    </source>
</evidence>
<feature type="transmembrane region" description="Helical" evidence="14">
    <location>
        <begin position="25"/>
        <end position="43"/>
    </location>
</feature>
<evidence type="ECO:0000259" key="15">
    <source>
        <dbReference type="PROSITE" id="PS50109"/>
    </source>
</evidence>
<dbReference type="CDD" id="cd00130">
    <property type="entry name" value="PAS"/>
    <property type="match status" value="1"/>
</dbReference>
<evidence type="ECO:0000313" key="19">
    <source>
        <dbReference type="EMBL" id="MCG2576858.1"/>
    </source>
</evidence>
<comment type="subcellular location">
    <subcellularLocation>
        <location evidence="2">Cell membrane</location>
        <topology evidence="2">Multi-pass membrane protein</topology>
    </subcellularLocation>
</comment>
<dbReference type="CDD" id="cd00088">
    <property type="entry name" value="HPT"/>
    <property type="match status" value="1"/>
</dbReference>
<feature type="transmembrane region" description="Helical" evidence="14">
    <location>
        <begin position="84"/>
        <end position="104"/>
    </location>
</feature>
<evidence type="ECO:0000256" key="8">
    <source>
        <dbReference type="ARBA" id="ARBA00022840"/>
    </source>
</evidence>
<feature type="transmembrane region" description="Helical" evidence="14">
    <location>
        <begin position="55"/>
        <end position="77"/>
    </location>
</feature>
<dbReference type="SMART" id="SM00073">
    <property type="entry name" value="HPT"/>
    <property type="match status" value="1"/>
</dbReference>
<keyword evidence="6 14" id="KW-0812">Transmembrane</keyword>
<dbReference type="PROSITE" id="PS50110">
    <property type="entry name" value="RESPONSE_REGULATORY"/>
    <property type="match status" value="1"/>
</dbReference>
<dbReference type="Pfam" id="PF00072">
    <property type="entry name" value="Response_reg"/>
    <property type="match status" value="1"/>
</dbReference>
<dbReference type="Gene3D" id="1.10.287.130">
    <property type="match status" value="1"/>
</dbReference>
<dbReference type="InterPro" id="IPR005467">
    <property type="entry name" value="His_kinase_dom"/>
</dbReference>
<dbReference type="Gene3D" id="3.30.450.20">
    <property type="entry name" value="PAS domain"/>
    <property type="match status" value="1"/>
</dbReference>
<evidence type="ECO:0000256" key="9">
    <source>
        <dbReference type="ARBA" id="ARBA00022989"/>
    </source>
</evidence>
<feature type="transmembrane region" description="Helical" evidence="14">
    <location>
        <begin position="198"/>
        <end position="218"/>
    </location>
</feature>
<keyword evidence="9 14" id="KW-1133">Transmembrane helix</keyword>
<evidence type="ECO:0000256" key="11">
    <source>
        <dbReference type="ARBA" id="ARBA00023136"/>
    </source>
</evidence>
<evidence type="ECO:0000256" key="7">
    <source>
        <dbReference type="ARBA" id="ARBA00022741"/>
    </source>
</evidence>
<dbReference type="InterPro" id="IPR035965">
    <property type="entry name" value="PAS-like_dom_sf"/>
</dbReference>
<protein>
    <recommendedName>
        <fullName evidence="3">histidine kinase</fullName>
        <ecNumber evidence="3">2.7.13.3</ecNumber>
    </recommendedName>
</protein>
<feature type="modified residue" description="Phosphohistidine" evidence="12">
    <location>
        <position position="1051"/>
    </location>
</feature>
<evidence type="ECO:0000256" key="10">
    <source>
        <dbReference type="ARBA" id="ARBA00023012"/>
    </source>
</evidence>
<dbReference type="EMBL" id="JAKLTN010000001">
    <property type="protein sequence ID" value="MCG2576858.1"/>
    <property type="molecule type" value="Genomic_DNA"/>
</dbReference>
<dbReference type="SUPFAM" id="SSF55785">
    <property type="entry name" value="PYP-like sensor domain (PAS domain)"/>
    <property type="match status" value="1"/>
</dbReference>
<feature type="domain" description="Histidine kinase" evidence="15">
    <location>
        <begin position="469"/>
        <end position="694"/>
    </location>
</feature>
<dbReference type="RefSeq" id="WP_275709223.1">
    <property type="nucleotide sequence ID" value="NZ_JAKLTN010000001.1"/>
</dbReference>
<dbReference type="InterPro" id="IPR008207">
    <property type="entry name" value="Sig_transdc_His_kin_Hpt_dom"/>
</dbReference>
<keyword evidence="10" id="KW-0902">Two-component regulatory system</keyword>
<evidence type="ECO:0000256" key="3">
    <source>
        <dbReference type="ARBA" id="ARBA00012438"/>
    </source>
</evidence>
<keyword evidence="11 14" id="KW-0472">Membrane</keyword>
<evidence type="ECO:0000259" key="17">
    <source>
        <dbReference type="PROSITE" id="PS50112"/>
    </source>
</evidence>
<keyword evidence="4" id="KW-1003">Cell membrane</keyword>
<evidence type="ECO:0000259" key="18">
    <source>
        <dbReference type="PROSITE" id="PS50894"/>
    </source>
</evidence>
<dbReference type="InterPro" id="IPR036641">
    <property type="entry name" value="HPT_dom_sf"/>
</dbReference>
<keyword evidence="5 13" id="KW-0597">Phosphoprotein</keyword>
<feature type="transmembrane region" description="Helical" evidence="14">
    <location>
        <begin position="124"/>
        <end position="144"/>
    </location>
</feature>
<dbReference type="InterPro" id="IPR013767">
    <property type="entry name" value="PAS_fold"/>
</dbReference>
<dbReference type="Pfam" id="PF02518">
    <property type="entry name" value="HATPase_c"/>
    <property type="match status" value="1"/>
</dbReference>
<dbReference type="SUPFAM" id="SSF52172">
    <property type="entry name" value="CheY-like"/>
    <property type="match status" value="1"/>
</dbReference>
<proteinExistence type="predicted"/>
<dbReference type="Gene3D" id="3.40.50.2300">
    <property type="match status" value="1"/>
</dbReference>
<dbReference type="PANTHER" id="PTHR45339">
    <property type="entry name" value="HYBRID SIGNAL TRANSDUCTION HISTIDINE KINASE J"/>
    <property type="match status" value="1"/>
</dbReference>
<feature type="modified residue" description="4-aspartylphosphate" evidence="13">
    <location>
        <position position="909"/>
    </location>
</feature>
<feature type="domain" description="HPt" evidence="18">
    <location>
        <begin position="1012"/>
        <end position="1105"/>
    </location>
</feature>
<sequence>MAYESSDDSPVFLSTLAAGRNQRRFALAAVLVSAALFLCAVPFAKVPLVPVPAFIPIYESALVINDLITAVFLFGQFGILRSRALFVLACGYLFTAFLTIPHALTFPGLFSATGLLGAGPQTTAWLYTLWHGGFPLYVITYTLLKGKTHATVPSRDFPLSTILSGVAAVLIAVCGITALTTAGHDLLPALMLGNHYTVVGSIVFTMTWVLSIIALAILWRRKPYSVLDVWLMVVLCVWIFDIALSAVLNGGRFDLGFYAGRIYGLLAASSILLVLLLENLVLYIRLAEAHDRARHEAVELERLRVQSDRRAEERTAALEALNHKDEEIRAIVENQVDCVITIDTRGIVRSTNPALERVLGFAAAEVIGHNVSMLMPEPHRSIHDSYLANYLGTGEAQVMGIGREVEGRHKDGRLIPLELAVSQYVVRGERFFVGTLRDIRERKRFIAELTRARADAEQANRAKSDFLAAMSHEIRTPMNGVVGMIDVLHQTSLKGYQVEMADLIRDSAFSLLTIIDDILDFSKIEAGKLEIERAPLAVADVVEKVAGLLDRLAEKKGVELTLFTDPSIPPEILGDALRLRQVLVNLANNAIKFSSGGERSGSVAMRAVLAERDAEKVVIEFQVTDNGIGMDDETMARLFAPFNQADVSTTRRFGGTGLGLAISRHLVELMGGTITVRSTVGTGATFTASIPFATLAAEADTGQAGSAVAGVRCLVVGAASGLAADFAAYLAHGGATVEQAPDLPAAADRAASLAPGLWVCVIVGDDQRPSADALHSIGGTRSDLMLRFVVVGRGTRRRPRAEASGVVQVDRNVLTRRMLLKAVAIAAGRAEEDDVIPQSGKISAPISPPSREEAGRSGRLVLVAEDNETNQKVILQQLHLLGFAADIVGNGHEVLERLPEENYAALLTDLHMPKMDGYQLTTAIRAQEQGTRHLPIIALTANALKEEATHCRSVGMDDYLSKPVQLADLQAMLKKWLPAAETGPGPAVPQHAAGKHVTPVDIDVLKTLVGSDPKLIRELLQLFQTTAAQTAVELKRACASGMAAKVSAEAHKLKSSARSVGAFALGELCAQLEASANSGRNEQLSVLLPRFEEEMAHVETYLQVCFAHSPT</sequence>
<dbReference type="PANTHER" id="PTHR45339:SF1">
    <property type="entry name" value="HYBRID SIGNAL TRANSDUCTION HISTIDINE KINASE J"/>
    <property type="match status" value="1"/>
</dbReference>
<evidence type="ECO:0000256" key="5">
    <source>
        <dbReference type="ARBA" id="ARBA00022553"/>
    </source>
</evidence>
<dbReference type="Proteomes" id="UP001165384">
    <property type="component" value="Unassembled WGS sequence"/>
</dbReference>
<accession>A0ABS9K125</accession>
<dbReference type="InterPro" id="IPR004358">
    <property type="entry name" value="Sig_transdc_His_kin-like_C"/>
</dbReference>
<feature type="domain" description="PAS" evidence="17">
    <location>
        <begin position="324"/>
        <end position="394"/>
    </location>
</feature>
<organism evidence="19 20">
    <name type="scientific">Dechloromonas hankyongensis</name>
    <dbReference type="NCBI Taxonomy" id="2908002"/>
    <lineage>
        <taxon>Bacteria</taxon>
        <taxon>Pseudomonadati</taxon>
        <taxon>Pseudomonadota</taxon>
        <taxon>Betaproteobacteria</taxon>
        <taxon>Rhodocyclales</taxon>
        <taxon>Azonexaceae</taxon>
        <taxon>Dechloromonas</taxon>
    </lineage>
</organism>
<dbReference type="SMART" id="SM00388">
    <property type="entry name" value="HisKA"/>
    <property type="match status" value="1"/>
</dbReference>
<dbReference type="PROSITE" id="PS50112">
    <property type="entry name" value="PAS"/>
    <property type="match status" value="1"/>
</dbReference>
<dbReference type="Pfam" id="PF00512">
    <property type="entry name" value="HisKA"/>
    <property type="match status" value="1"/>
</dbReference>
<comment type="caution">
    <text evidence="19">The sequence shown here is derived from an EMBL/GenBank/DDBJ whole genome shotgun (WGS) entry which is preliminary data.</text>
</comment>
<dbReference type="EC" id="2.7.13.3" evidence="3"/>
<evidence type="ECO:0000256" key="1">
    <source>
        <dbReference type="ARBA" id="ARBA00000085"/>
    </source>
</evidence>
<dbReference type="InterPro" id="IPR003661">
    <property type="entry name" value="HisK_dim/P_dom"/>
</dbReference>
<feature type="transmembrane region" description="Helical" evidence="14">
    <location>
        <begin position="156"/>
        <end position="178"/>
    </location>
</feature>
<dbReference type="CDD" id="cd16922">
    <property type="entry name" value="HATPase_EvgS-ArcB-TorS-like"/>
    <property type="match status" value="1"/>
</dbReference>
<dbReference type="InterPro" id="IPR033424">
    <property type="entry name" value="MASE4"/>
</dbReference>
<dbReference type="SUPFAM" id="SSF47226">
    <property type="entry name" value="Histidine-containing phosphotransfer domain, HPT domain"/>
    <property type="match status" value="1"/>
</dbReference>
<dbReference type="NCBIfam" id="TIGR00229">
    <property type="entry name" value="sensory_box"/>
    <property type="match status" value="1"/>
</dbReference>
<keyword evidence="8" id="KW-0067">ATP-binding</keyword>
<evidence type="ECO:0000259" key="16">
    <source>
        <dbReference type="PROSITE" id="PS50110"/>
    </source>
</evidence>
<dbReference type="InterPro" id="IPR001789">
    <property type="entry name" value="Sig_transdc_resp-reg_receiver"/>
</dbReference>
<reference evidence="19" key="1">
    <citation type="submission" date="2022-01" db="EMBL/GenBank/DDBJ databases">
        <authorList>
            <person name="Jo J.-H."/>
            <person name="Im W.-T."/>
        </authorList>
    </citation>
    <scope>NUCLEOTIDE SEQUENCE</scope>
    <source>
        <strain evidence="19">XY25</strain>
    </source>
</reference>
<name>A0ABS9K125_9RHOO</name>
<dbReference type="Pfam" id="PF00989">
    <property type="entry name" value="PAS"/>
    <property type="match status" value="1"/>
</dbReference>
<dbReference type="CDD" id="cd00082">
    <property type="entry name" value="HisKA"/>
    <property type="match status" value="1"/>
</dbReference>
<evidence type="ECO:0000313" key="20">
    <source>
        <dbReference type="Proteomes" id="UP001165384"/>
    </source>
</evidence>
<dbReference type="PROSITE" id="PS50894">
    <property type="entry name" value="HPT"/>
    <property type="match status" value="1"/>
</dbReference>
<dbReference type="Pfam" id="PF01627">
    <property type="entry name" value="Hpt"/>
    <property type="match status" value="1"/>
</dbReference>
<dbReference type="SMART" id="SM00448">
    <property type="entry name" value="REC"/>
    <property type="match status" value="1"/>
</dbReference>
<evidence type="ECO:0000256" key="14">
    <source>
        <dbReference type="SAM" id="Phobius"/>
    </source>
</evidence>
<dbReference type="Pfam" id="PF17158">
    <property type="entry name" value="MASE4"/>
    <property type="match status" value="1"/>
</dbReference>
<evidence type="ECO:0000256" key="4">
    <source>
        <dbReference type="ARBA" id="ARBA00022475"/>
    </source>
</evidence>
<evidence type="ECO:0000256" key="6">
    <source>
        <dbReference type="ARBA" id="ARBA00022692"/>
    </source>
</evidence>
<dbReference type="InterPro" id="IPR036097">
    <property type="entry name" value="HisK_dim/P_sf"/>
</dbReference>
<dbReference type="InterPro" id="IPR036890">
    <property type="entry name" value="HATPase_C_sf"/>
</dbReference>
<feature type="transmembrane region" description="Helical" evidence="14">
    <location>
        <begin position="230"/>
        <end position="250"/>
    </location>
</feature>
<dbReference type="PROSITE" id="PS50109">
    <property type="entry name" value="HIS_KIN"/>
    <property type="match status" value="1"/>
</dbReference>
<dbReference type="InterPro" id="IPR003594">
    <property type="entry name" value="HATPase_dom"/>
</dbReference>
<evidence type="ECO:0000256" key="13">
    <source>
        <dbReference type="PROSITE-ProRule" id="PRU00169"/>
    </source>
</evidence>
<dbReference type="SMART" id="SM00091">
    <property type="entry name" value="PAS"/>
    <property type="match status" value="1"/>
</dbReference>
<gene>
    <name evidence="19" type="ORF">LZ012_07610</name>
</gene>
<feature type="domain" description="Response regulatory" evidence="16">
    <location>
        <begin position="860"/>
        <end position="977"/>
    </location>
</feature>
<dbReference type="SUPFAM" id="SSF55874">
    <property type="entry name" value="ATPase domain of HSP90 chaperone/DNA topoisomerase II/histidine kinase"/>
    <property type="match status" value="1"/>
</dbReference>
<dbReference type="SMART" id="SM00387">
    <property type="entry name" value="HATPase_c"/>
    <property type="match status" value="1"/>
</dbReference>
<dbReference type="InterPro" id="IPR011006">
    <property type="entry name" value="CheY-like_superfamily"/>
</dbReference>
<keyword evidence="20" id="KW-1185">Reference proteome</keyword>
<dbReference type="Gene3D" id="3.30.565.10">
    <property type="entry name" value="Histidine kinase-like ATPase, C-terminal domain"/>
    <property type="match status" value="1"/>
</dbReference>